<dbReference type="HOGENOM" id="CLU_3059174_0_0_12"/>
<dbReference type="EMBL" id="CP001959">
    <property type="protein sequence ID" value="ADG72175.1"/>
    <property type="molecule type" value="Genomic_DNA"/>
</dbReference>
<proteinExistence type="predicted"/>
<evidence type="ECO:0000313" key="2">
    <source>
        <dbReference type="Proteomes" id="UP000001915"/>
    </source>
</evidence>
<reference evidence="1 2" key="1">
    <citation type="journal article" date="2010" name="Stand. Genomic Sci.">
        <title>Complete genome sequence of Brachyspira murdochii type strain (56-150).</title>
        <authorList>
            <person name="Pati A."/>
            <person name="Sikorski J."/>
            <person name="Gronow S."/>
            <person name="Munk C."/>
            <person name="Lapidus A."/>
            <person name="Copeland A."/>
            <person name="Glavina Del Tio T."/>
            <person name="Nolan M."/>
            <person name="Lucas S."/>
            <person name="Chen F."/>
            <person name="Tice H."/>
            <person name="Cheng J.F."/>
            <person name="Han C."/>
            <person name="Detter J.C."/>
            <person name="Bruce D."/>
            <person name="Tapia R."/>
            <person name="Goodwin L."/>
            <person name="Pitluck S."/>
            <person name="Liolios K."/>
            <person name="Ivanova N."/>
            <person name="Mavromatis K."/>
            <person name="Mikhailova N."/>
            <person name="Chen A."/>
            <person name="Palaniappan K."/>
            <person name="Land M."/>
            <person name="Hauser L."/>
            <person name="Chang Y.J."/>
            <person name="Jeffries C.D."/>
            <person name="Spring S."/>
            <person name="Rohde M."/>
            <person name="Goker M."/>
            <person name="Bristow J."/>
            <person name="Eisen J.A."/>
            <person name="Markowitz V."/>
            <person name="Hugenholtz P."/>
            <person name="Kyrpides N.C."/>
            <person name="Klenk H.P."/>
        </authorList>
    </citation>
    <scope>NUCLEOTIDE SEQUENCE [LARGE SCALE GENOMIC DNA]</scope>
    <source>
        <strain evidence="2">ATCC 51284 / DSM 12563 / 56-150</strain>
    </source>
</reference>
<organism evidence="1 2">
    <name type="scientific">Brachyspira murdochii (strain ATCC 51284 / DSM 12563 / 56-150)</name>
    <name type="common">Serpulina murdochii</name>
    <dbReference type="NCBI Taxonomy" id="526224"/>
    <lineage>
        <taxon>Bacteria</taxon>
        <taxon>Pseudomonadati</taxon>
        <taxon>Spirochaetota</taxon>
        <taxon>Spirochaetia</taxon>
        <taxon>Brachyspirales</taxon>
        <taxon>Brachyspiraceae</taxon>
        <taxon>Brachyspira</taxon>
    </lineage>
</organism>
<dbReference type="Proteomes" id="UP000001915">
    <property type="component" value="Chromosome"/>
</dbReference>
<dbReference type="RefSeq" id="WP_013114546.1">
    <property type="nucleotide sequence ID" value="NC_014150.1"/>
</dbReference>
<accession>D5U3U3</accession>
<dbReference type="KEGG" id="brm:Bmur_2100"/>
<dbReference type="AlphaFoldDB" id="D5U3U3"/>
<name>D5U3U3_BRAM5</name>
<protein>
    <submittedName>
        <fullName evidence="1">Uncharacterized protein</fullName>
    </submittedName>
</protein>
<gene>
    <name evidence="1" type="ordered locus">Bmur_2100</name>
</gene>
<sequence length="53" mass="6462">MKYIQIIMDQKIKGLGIHSNDYLNNKIDKLINKISWFIPFKNMRENFRNSFLE</sequence>
<dbReference type="STRING" id="526224.Bmur_2100"/>
<evidence type="ECO:0000313" key="1">
    <source>
        <dbReference type="EMBL" id="ADG72175.1"/>
    </source>
</evidence>